<dbReference type="Proteomes" id="UP000235777">
    <property type="component" value="Unassembled WGS sequence"/>
</dbReference>
<dbReference type="STRING" id="863227.GCA_000373005_00468"/>
<accession>A0A2N7X8A9</accession>
<evidence type="ECO:0000313" key="2">
    <source>
        <dbReference type="EMBL" id="PMS37874.1"/>
    </source>
</evidence>
<sequence length="229" mass="25005">MSTAWPRFWFEPWHWADHGWHLRYGVPVAPAAGPAARLVFGGWIGAFGLERGWGAPPDTRWLQLVSFSPALFRELAGVLGWIAVLRASGGWRFARGCEGPPRRWPTHDPLWQCALRYRDVNCLESRIVESRTTSAYDARTAGLRLLQQAAAMQWPDISGRLLMMRSPDERHGEEPSTIARAGGGHSCSGDPPEPVVTGPLAIARIDVGLCLAVALATARRLAATHAAAG</sequence>
<keyword evidence="3" id="KW-1185">Reference proteome</keyword>
<evidence type="ECO:0000313" key="3">
    <source>
        <dbReference type="Proteomes" id="UP000235777"/>
    </source>
</evidence>
<protein>
    <submittedName>
        <fullName evidence="2">Uncharacterized protein</fullName>
    </submittedName>
</protein>
<dbReference type="RefSeq" id="WP_018438977.1">
    <property type="nucleotide sequence ID" value="NZ_KB890164.1"/>
</dbReference>
<dbReference type="AlphaFoldDB" id="A0A2N7X8A9"/>
<dbReference type="EMBL" id="PNYC01000002">
    <property type="protein sequence ID" value="PMS37874.1"/>
    <property type="molecule type" value="Genomic_DNA"/>
</dbReference>
<reference evidence="2 3" key="1">
    <citation type="submission" date="2018-01" db="EMBL/GenBank/DDBJ databases">
        <title>Whole genome analyses suggest that Burkholderia sensu lato contains two further novel genera in the rhizoxinica-symbiotica group Mycetohabitans gen. nov., and Trinickia gen. nov.: implications for the evolution of diazotrophy and nodulation in the Burkholderiaceae.</title>
        <authorList>
            <person name="Estrada-de los Santos P."/>
            <person name="Palmer M."/>
            <person name="Chavez-Ramirez B."/>
            <person name="Beukes C."/>
            <person name="Steenkamp E.T."/>
            <person name="Hirsch A.M."/>
            <person name="Manyaka P."/>
            <person name="Maluk M."/>
            <person name="Lafos M."/>
            <person name="Crook M."/>
            <person name="Gross E."/>
            <person name="Simon M.F."/>
            <person name="Bueno dos Reis Junior F."/>
            <person name="Poole P.S."/>
            <person name="Venter S.N."/>
            <person name="James E.K."/>
        </authorList>
    </citation>
    <scope>NUCLEOTIDE SEQUENCE [LARGE SCALE GENOMIC DNA]</scope>
    <source>
        <strain evidence="2 3">JPY 581</strain>
    </source>
</reference>
<name>A0A2N7X8A9_9BURK</name>
<evidence type="ECO:0000256" key="1">
    <source>
        <dbReference type="SAM" id="MobiDB-lite"/>
    </source>
</evidence>
<organism evidence="2 3">
    <name type="scientific">Trinickia symbiotica</name>
    <dbReference type="NCBI Taxonomy" id="863227"/>
    <lineage>
        <taxon>Bacteria</taxon>
        <taxon>Pseudomonadati</taxon>
        <taxon>Pseudomonadota</taxon>
        <taxon>Betaproteobacteria</taxon>
        <taxon>Burkholderiales</taxon>
        <taxon>Burkholderiaceae</taxon>
        <taxon>Trinickia</taxon>
    </lineage>
</organism>
<comment type="caution">
    <text evidence="2">The sequence shown here is derived from an EMBL/GenBank/DDBJ whole genome shotgun (WGS) entry which is preliminary data.</text>
</comment>
<feature type="region of interest" description="Disordered" evidence="1">
    <location>
        <begin position="168"/>
        <end position="189"/>
    </location>
</feature>
<dbReference type="OrthoDB" id="9131812at2"/>
<proteinExistence type="predicted"/>
<gene>
    <name evidence="2" type="ORF">C0Z20_03355</name>
</gene>